<evidence type="ECO:0000256" key="1">
    <source>
        <dbReference type="SAM" id="Phobius"/>
    </source>
</evidence>
<comment type="caution">
    <text evidence="2">The sequence shown here is derived from an EMBL/GenBank/DDBJ whole genome shotgun (WGS) entry which is preliminary data.</text>
</comment>
<dbReference type="AlphaFoldDB" id="A0A512IZI5"/>
<keyword evidence="5" id="KW-1185">Reference proteome</keyword>
<organism evidence="2 4">
    <name type="scientific">Methylobacterium oxalidis</name>
    <dbReference type="NCBI Taxonomy" id="944322"/>
    <lineage>
        <taxon>Bacteria</taxon>
        <taxon>Pseudomonadati</taxon>
        <taxon>Pseudomonadota</taxon>
        <taxon>Alphaproteobacteria</taxon>
        <taxon>Hyphomicrobiales</taxon>
        <taxon>Methylobacteriaceae</taxon>
        <taxon>Methylobacterium</taxon>
    </lineage>
</organism>
<accession>A0A512IZI5</accession>
<feature type="transmembrane region" description="Helical" evidence="1">
    <location>
        <begin position="420"/>
        <end position="447"/>
    </location>
</feature>
<reference evidence="3" key="4">
    <citation type="submission" date="2023-01" db="EMBL/GenBank/DDBJ databases">
        <title>Draft genome sequence of Methylobacterium oxalidis strain NBRC 107715.</title>
        <authorList>
            <person name="Sun Q."/>
            <person name="Mori K."/>
        </authorList>
    </citation>
    <scope>NUCLEOTIDE SEQUENCE</scope>
    <source>
        <strain evidence="3">NBRC 107715</strain>
    </source>
</reference>
<dbReference type="Proteomes" id="UP000321960">
    <property type="component" value="Unassembled WGS sequence"/>
</dbReference>
<evidence type="ECO:0000313" key="3">
    <source>
        <dbReference type="EMBL" id="GLS67375.1"/>
    </source>
</evidence>
<feature type="transmembrane region" description="Helical" evidence="1">
    <location>
        <begin position="300"/>
        <end position="323"/>
    </location>
</feature>
<dbReference type="EMBL" id="BSPK01000112">
    <property type="protein sequence ID" value="GLS67375.1"/>
    <property type="molecule type" value="Genomic_DNA"/>
</dbReference>
<feature type="transmembrane region" description="Helical" evidence="1">
    <location>
        <begin position="43"/>
        <end position="66"/>
    </location>
</feature>
<evidence type="ECO:0000313" key="2">
    <source>
        <dbReference type="EMBL" id="GEP03116.1"/>
    </source>
</evidence>
<feature type="transmembrane region" description="Helical" evidence="1">
    <location>
        <begin position="163"/>
        <end position="181"/>
    </location>
</feature>
<keyword evidence="1" id="KW-0472">Membrane</keyword>
<reference evidence="5" key="2">
    <citation type="journal article" date="2019" name="Int. J. Syst. Evol. Microbiol.">
        <title>The Global Catalogue of Microorganisms (GCM) 10K type strain sequencing project: providing services to taxonomists for standard genome sequencing and annotation.</title>
        <authorList>
            <consortium name="The Broad Institute Genomics Platform"/>
            <consortium name="The Broad Institute Genome Sequencing Center for Infectious Disease"/>
            <person name="Wu L."/>
            <person name="Ma J."/>
        </authorList>
    </citation>
    <scope>NUCLEOTIDE SEQUENCE [LARGE SCALE GENOMIC DNA]</scope>
    <source>
        <strain evidence="5">NBRC 107715</strain>
    </source>
</reference>
<dbReference type="Proteomes" id="UP001156856">
    <property type="component" value="Unassembled WGS sequence"/>
</dbReference>
<feature type="transmembrane region" description="Helical" evidence="1">
    <location>
        <begin position="223"/>
        <end position="242"/>
    </location>
</feature>
<name>A0A512IZI5_9HYPH</name>
<proteinExistence type="predicted"/>
<gene>
    <name evidence="3" type="ORF">GCM10007888_57590</name>
    <name evidence="2" type="ORF">MOX02_11540</name>
</gene>
<dbReference type="OrthoDB" id="7010242at2"/>
<dbReference type="RefSeq" id="WP_147024845.1">
    <property type="nucleotide sequence ID" value="NZ_BJZU01000017.1"/>
</dbReference>
<keyword evidence="1" id="KW-0812">Transmembrane</keyword>
<feature type="transmembrane region" description="Helical" evidence="1">
    <location>
        <begin position="139"/>
        <end position="157"/>
    </location>
</feature>
<feature type="transmembrane region" description="Helical" evidence="1">
    <location>
        <begin position="254"/>
        <end position="279"/>
    </location>
</feature>
<reference evidence="2 4" key="3">
    <citation type="submission" date="2019-07" db="EMBL/GenBank/DDBJ databases">
        <title>Whole genome shotgun sequence of Methylobacterium oxalidis NBRC 107715.</title>
        <authorList>
            <person name="Hosoyama A."/>
            <person name="Uohara A."/>
            <person name="Ohji S."/>
            <person name="Ichikawa N."/>
        </authorList>
    </citation>
    <scope>NUCLEOTIDE SEQUENCE [LARGE SCALE GENOMIC DNA]</scope>
    <source>
        <strain evidence="2 4">NBRC 107715</strain>
    </source>
</reference>
<evidence type="ECO:0000313" key="5">
    <source>
        <dbReference type="Proteomes" id="UP001156856"/>
    </source>
</evidence>
<feature type="transmembrane region" description="Helical" evidence="1">
    <location>
        <begin position="86"/>
        <end position="107"/>
    </location>
</feature>
<protein>
    <submittedName>
        <fullName evidence="2">Uncharacterized protein</fullName>
    </submittedName>
</protein>
<evidence type="ECO:0000313" key="4">
    <source>
        <dbReference type="Proteomes" id="UP000321960"/>
    </source>
</evidence>
<feature type="transmembrane region" description="Helical" evidence="1">
    <location>
        <begin position="6"/>
        <end position="31"/>
    </location>
</feature>
<keyword evidence="1" id="KW-1133">Transmembrane helix</keyword>
<sequence>MQIEPIGILAALLGLAVLAFGPVVGIYALAATSLLGAAAAIKLPALGDASIMPCHLIIPFLMIAVLRSAELRGGMMAALTFPRAGFWFLAAIVFGAVTAVFLPRIFAGATMVYSLTRSGIDVGVVMTPLGPRASNITQTAYLLGDVACYAAFAALIARGDGRHALAALLLAAGLHLAFALLDLATFATGTGDVLGFIRNANYRMLNEGVIGGFKRIVGSFTEAGAYAYVAIGFYAFCLQLWLRGVSTRLTGALAAGQALALLLSTSSAAYAAFGAYNLVAYAGCLRRAGEGRGGDWRTNAYLVGTPVLAVLVVLGLMLIPSVWTMVTGLFDATVSNKMSSQSGVERARWNAYALQSAIDTLGMGAGVGSVRASSFLVALVSNVGVVGTLLYGAFLTATVTRSASVPEGGQEPVRAAARGACLATLLAATVTLGSIDLGLFFVIFAALATTAPEARAAWPAVLRPIASGDLTLAPVALPRLGAPLAPNHS</sequence>
<dbReference type="EMBL" id="BJZU01000017">
    <property type="protein sequence ID" value="GEP03116.1"/>
    <property type="molecule type" value="Genomic_DNA"/>
</dbReference>
<feature type="transmembrane region" description="Helical" evidence="1">
    <location>
        <begin position="375"/>
        <end position="399"/>
    </location>
</feature>
<reference evidence="3" key="1">
    <citation type="journal article" date="2014" name="Int. J. Syst. Evol. Microbiol.">
        <title>Complete genome of a new Firmicutes species belonging to the dominant human colonic microbiota ('Ruminococcus bicirculans') reveals two chromosomes and a selective capacity to utilize plant glucans.</title>
        <authorList>
            <consortium name="NISC Comparative Sequencing Program"/>
            <person name="Wegmann U."/>
            <person name="Louis P."/>
            <person name="Goesmann A."/>
            <person name="Henrissat B."/>
            <person name="Duncan S.H."/>
            <person name="Flint H.J."/>
        </authorList>
    </citation>
    <scope>NUCLEOTIDE SEQUENCE</scope>
    <source>
        <strain evidence="3">NBRC 107715</strain>
    </source>
</reference>